<accession>A0ABU3LGE9</accession>
<sequence length="115" mass="13365">MKKLLFIVCILSISLMQAQDKQPTYEISGDLVKATYYYEDGSIEKQGYFKNKKLTGEWTQFDKKGNKIAIGHYKDGKKVGKWFMWNKDLLTEINYKNNAIASVNTWKQDTRVAVN</sequence>
<organism evidence="2 3">
    <name type="scientific">Asprobacillus argus</name>
    <dbReference type="NCBI Taxonomy" id="3076534"/>
    <lineage>
        <taxon>Bacteria</taxon>
        <taxon>Pseudomonadati</taxon>
        <taxon>Bacteroidota</taxon>
        <taxon>Flavobacteriia</taxon>
        <taxon>Flavobacteriales</taxon>
        <taxon>Flavobacteriaceae</taxon>
        <taxon>Asprobacillus</taxon>
    </lineage>
</organism>
<reference evidence="2 3" key="1">
    <citation type="submission" date="2023-09" db="EMBL/GenBank/DDBJ databases">
        <title>Novel taxa isolated from Blanes Bay.</title>
        <authorList>
            <person name="Rey-Velasco X."/>
            <person name="Lucena T."/>
        </authorList>
    </citation>
    <scope>NUCLEOTIDE SEQUENCE [LARGE SCALE GENOMIC DNA]</scope>
    <source>
        <strain evidence="2 3">S356</strain>
    </source>
</reference>
<gene>
    <name evidence="2" type="ORF">RQM59_10070</name>
</gene>
<name>A0ABU3LGE9_9FLAO</name>
<proteinExistence type="predicted"/>
<comment type="caution">
    <text evidence="2">The sequence shown here is derived from an EMBL/GenBank/DDBJ whole genome shotgun (WGS) entry which is preliminary data.</text>
</comment>
<dbReference type="Gene3D" id="2.20.110.10">
    <property type="entry name" value="Histone H3 K4-specific methyltransferase SET7/9 N-terminal domain"/>
    <property type="match status" value="1"/>
</dbReference>
<keyword evidence="3" id="KW-1185">Reference proteome</keyword>
<dbReference type="EMBL" id="JAVTTO010000003">
    <property type="protein sequence ID" value="MDT7832725.1"/>
    <property type="molecule type" value="Genomic_DNA"/>
</dbReference>
<dbReference type="SUPFAM" id="SSF82185">
    <property type="entry name" value="Histone H3 K4-specific methyltransferase SET7/9 N-terminal domain"/>
    <property type="match status" value="1"/>
</dbReference>
<dbReference type="Proteomes" id="UP001257277">
    <property type="component" value="Unassembled WGS sequence"/>
</dbReference>
<dbReference type="RefSeq" id="WP_349241983.1">
    <property type="nucleotide sequence ID" value="NZ_JAVTTO010000003.1"/>
</dbReference>
<feature type="chain" id="PRO_5047494556" evidence="1">
    <location>
        <begin position="19"/>
        <end position="115"/>
    </location>
</feature>
<evidence type="ECO:0000256" key="1">
    <source>
        <dbReference type="SAM" id="SignalP"/>
    </source>
</evidence>
<protein>
    <submittedName>
        <fullName evidence="2">Nicotinic acid mononucleotide adenyltransferase</fullName>
    </submittedName>
</protein>
<evidence type="ECO:0000313" key="3">
    <source>
        <dbReference type="Proteomes" id="UP001257277"/>
    </source>
</evidence>
<keyword evidence="1" id="KW-0732">Signal</keyword>
<feature type="signal peptide" evidence="1">
    <location>
        <begin position="1"/>
        <end position="18"/>
    </location>
</feature>
<evidence type="ECO:0000313" key="2">
    <source>
        <dbReference type="EMBL" id="MDT7832725.1"/>
    </source>
</evidence>